<protein>
    <recommendedName>
        <fullName evidence="1">Carboxylesterase type B domain-containing protein</fullName>
    </recommendedName>
</protein>
<evidence type="ECO:0000313" key="2">
    <source>
        <dbReference type="EMBL" id="CEJ62055.1"/>
    </source>
</evidence>
<evidence type="ECO:0000313" key="3">
    <source>
        <dbReference type="Proteomes" id="UP000042958"/>
    </source>
</evidence>
<dbReference type="EMBL" id="CDHK01000013">
    <property type="protein sequence ID" value="CEJ62055.1"/>
    <property type="molecule type" value="Genomic_DNA"/>
</dbReference>
<dbReference type="SUPFAM" id="SSF53474">
    <property type="entry name" value="alpha/beta-Hydrolases"/>
    <property type="match status" value="1"/>
</dbReference>
<dbReference type="PANTHER" id="PTHR43142:SF8">
    <property type="entry name" value="CARBOXYLIC ESTER HYDROLASE"/>
    <property type="match status" value="1"/>
</dbReference>
<sequence length="536" mass="60843">MGNTLSAYKETPHEIDLGSKGKIRGIQFDHKARRYAGVPYALPPVGAHRWRKPRPLPATHSYSQSGGTAFDASYFRPVCPQVTYSRGAEKDVGAEAYSEDCLLLNIWTPVDDPETKSDKKWPVVLWLHGGWFQLGDPLQEVGMNPTELISTGKLNAIVIGIGYRLNVFGFLAGEALLEDSDGESAGNFGLWDQRLAMEWVYENIATFNGDVNNITLGGRSAGAYGTHAQVLYDFRQESQLFRRFYMYSNAIPAQPKALADVNPQFDELCEYFKVPGDLSGPEKVNKLREINYKDLVAAISHLKNHTFRPVTDDLFIFQGFTQYHHSGAFAEEFKKRRLRILIGEVLNEETLYATYNSPEPNLESLRVQVSNYYAPETADRVIKEYQLPSTEDPNEWNTLFGNIISDGQVRAPSRWLIHNLSTHGVALRDIWRYRIAYRLSFITDKVAPLSFGVSHAMDKPFWNFSILHGPTTAERKLMENWIEQFVAFVNDNQQYEYGTRAIDEMKVATPEGSIEIQKDQRWDSLVKLGEVFANDV</sequence>
<proteinExistence type="predicted"/>
<reference evidence="3" key="1">
    <citation type="journal article" date="2015" name="Genome Announc.">
        <title>Draft genome sequence of the fungus Penicillium brasilianum MG11.</title>
        <authorList>
            <person name="Horn F."/>
            <person name="Linde J."/>
            <person name="Mattern D.J."/>
            <person name="Walther G."/>
            <person name="Guthke R."/>
            <person name="Brakhage A.A."/>
            <person name="Valiante V."/>
        </authorList>
    </citation>
    <scope>NUCLEOTIDE SEQUENCE [LARGE SCALE GENOMIC DNA]</scope>
    <source>
        <strain evidence="3">MG11</strain>
    </source>
</reference>
<dbReference type="Pfam" id="PF00135">
    <property type="entry name" value="COesterase"/>
    <property type="match status" value="1"/>
</dbReference>
<evidence type="ECO:0000259" key="1">
    <source>
        <dbReference type="Pfam" id="PF00135"/>
    </source>
</evidence>
<dbReference type="ESTHER" id="9euro-a0a0f7u310">
    <property type="family name" value="Fungal_carboxylesterase_lipase"/>
</dbReference>
<dbReference type="STRING" id="104259.A0A0F7U310"/>
<organism evidence="2 3">
    <name type="scientific">Penicillium brasilianum</name>
    <dbReference type="NCBI Taxonomy" id="104259"/>
    <lineage>
        <taxon>Eukaryota</taxon>
        <taxon>Fungi</taxon>
        <taxon>Dikarya</taxon>
        <taxon>Ascomycota</taxon>
        <taxon>Pezizomycotina</taxon>
        <taxon>Eurotiomycetes</taxon>
        <taxon>Eurotiomycetidae</taxon>
        <taxon>Eurotiales</taxon>
        <taxon>Aspergillaceae</taxon>
        <taxon>Penicillium</taxon>
    </lineage>
</organism>
<dbReference type="Gene3D" id="3.40.50.1820">
    <property type="entry name" value="alpha/beta hydrolase"/>
    <property type="match status" value="1"/>
</dbReference>
<dbReference type="GO" id="GO:0017000">
    <property type="term" value="P:antibiotic biosynthetic process"/>
    <property type="evidence" value="ECO:0007669"/>
    <property type="project" value="UniProtKB-ARBA"/>
</dbReference>
<dbReference type="Proteomes" id="UP000042958">
    <property type="component" value="Unassembled WGS sequence"/>
</dbReference>
<dbReference type="PANTHER" id="PTHR43142">
    <property type="entry name" value="CARBOXYLIC ESTER HYDROLASE"/>
    <property type="match status" value="1"/>
</dbReference>
<name>A0A0F7U310_PENBI</name>
<dbReference type="OrthoDB" id="6846267at2759"/>
<feature type="domain" description="Carboxylesterase type B" evidence="1">
    <location>
        <begin position="20"/>
        <end position="519"/>
    </location>
</feature>
<keyword evidence="3" id="KW-1185">Reference proteome</keyword>
<dbReference type="InterPro" id="IPR029058">
    <property type="entry name" value="AB_hydrolase_fold"/>
</dbReference>
<dbReference type="InterPro" id="IPR002018">
    <property type="entry name" value="CarbesteraseB"/>
</dbReference>
<accession>A0A0F7U310</accession>
<dbReference type="GO" id="GO:0072330">
    <property type="term" value="P:monocarboxylic acid biosynthetic process"/>
    <property type="evidence" value="ECO:0007669"/>
    <property type="project" value="UniProtKB-ARBA"/>
</dbReference>
<dbReference type="AlphaFoldDB" id="A0A0F7U310"/>
<gene>
    <name evidence="2" type="ORF">PMG11_10568</name>
</gene>